<comment type="caution">
    <text evidence="1">The sequence shown here is derived from an EMBL/GenBank/DDBJ whole genome shotgun (WGS) entry which is preliminary data.</text>
</comment>
<gene>
    <name evidence="1" type="ORF">GRI68_04695</name>
</gene>
<name>A0A6I4U0G3_9SPHN</name>
<accession>A0A6I4U0G3</accession>
<evidence type="ECO:0000313" key="2">
    <source>
        <dbReference type="Proteomes" id="UP000429229"/>
    </source>
</evidence>
<keyword evidence="2" id="KW-1185">Reference proteome</keyword>
<dbReference type="SUPFAM" id="SSF82649">
    <property type="entry name" value="SufE/NifU"/>
    <property type="match status" value="1"/>
</dbReference>
<dbReference type="EMBL" id="WTYR01000001">
    <property type="protein sequence ID" value="MXP09470.1"/>
    <property type="molecule type" value="Genomic_DNA"/>
</dbReference>
<evidence type="ECO:0000313" key="1">
    <source>
        <dbReference type="EMBL" id="MXP09470.1"/>
    </source>
</evidence>
<reference evidence="1 2" key="1">
    <citation type="submission" date="2019-12" db="EMBL/GenBank/DDBJ databases">
        <title>Genomic-based taxomic classification of the family Erythrobacteraceae.</title>
        <authorList>
            <person name="Xu L."/>
        </authorList>
    </citation>
    <scope>NUCLEOTIDE SEQUENCE [LARGE SCALE GENOMIC DNA]</scope>
    <source>
        <strain evidence="1 2">LMG 29519</strain>
    </source>
</reference>
<protein>
    <submittedName>
        <fullName evidence="1">Iron-sulfur cluster assembly scaffold protein</fullName>
    </submittedName>
</protein>
<dbReference type="Proteomes" id="UP000429229">
    <property type="component" value="Unassembled WGS sequence"/>
</dbReference>
<sequence>MAGDTAGTAELYTPEMLRLATELADFPLAGEWQNMGEARSTTCGSTLRLGCDLDPDRRIAGLGLQVSACAIGQAAAAIFAHHAVGRNEREIVDCLAGLHAWLAGEGKRPAWPRLDLLDRASNYPGRHGAILLPWTAAAKALSLPAEPE</sequence>
<proteinExistence type="predicted"/>
<dbReference type="OrthoDB" id="7857113at2"/>
<dbReference type="AlphaFoldDB" id="A0A6I4U0G3"/>
<dbReference type="RefSeq" id="WP_160616161.1">
    <property type="nucleotide sequence ID" value="NZ_WTYR01000001.1"/>
</dbReference>
<organism evidence="1 2">
    <name type="scientific">Alteriqipengyuania halimionae</name>
    <dbReference type="NCBI Taxonomy" id="1926630"/>
    <lineage>
        <taxon>Bacteria</taxon>
        <taxon>Pseudomonadati</taxon>
        <taxon>Pseudomonadota</taxon>
        <taxon>Alphaproteobacteria</taxon>
        <taxon>Sphingomonadales</taxon>
        <taxon>Erythrobacteraceae</taxon>
        <taxon>Alteriqipengyuania</taxon>
    </lineage>
</organism>
<dbReference type="Gene3D" id="3.90.1010.10">
    <property type="match status" value="1"/>
</dbReference>